<sequence length="120" mass="12418">MEIDGAARWPPTKEDKMSYTAGFAVIEVTVRGVLPIGDTTENVTYFILDTAKSAIVGQVVLPKAVKRSLAVALTVKVPGTAASLAIGTFGDGGNFEAASFLRVETPAVEQPDAAAGPIGR</sequence>
<accession>A0A6M7US45</accession>
<organism evidence="1 2">
    <name type="scientific">Mesorhizobium erdmanii</name>
    <dbReference type="NCBI Taxonomy" id="1777866"/>
    <lineage>
        <taxon>Bacteria</taxon>
        <taxon>Pseudomonadati</taxon>
        <taxon>Pseudomonadota</taxon>
        <taxon>Alphaproteobacteria</taxon>
        <taxon>Hyphomicrobiales</taxon>
        <taxon>Phyllobacteriaceae</taxon>
        <taxon>Mesorhizobium</taxon>
    </lineage>
</organism>
<name>A0A6M7US45_9HYPH</name>
<dbReference type="EMBL" id="CP033361">
    <property type="protein sequence ID" value="QKC78800.1"/>
    <property type="molecule type" value="Genomic_DNA"/>
</dbReference>
<keyword evidence="2" id="KW-1185">Reference proteome</keyword>
<dbReference type="KEGG" id="merd:EB233_27595"/>
<reference evidence="1 2" key="1">
    <citation type="submission" date="2018-10" db="EMBL/GenBank/DDBJ databases">
        <authorList>
            <person name="Perry B.J."/>
            <person name="Sullivan J.T."/>
            <person name="Murphy R.J.T."/>
            <person name="Ramsay J.P."/>
            <person name="Ronson C.W."/>
        </authorList>
    </citation>
    <scope>NUCLEOTIDE SEQUENCE [LARGE SCALE GENOMIC DNA]</scope>
    <source>
        <strain evidence="1 2">NZP2014</strain>
    </source>
</reference>
<evidence type="ECO:0000313" key="1">
    <source>
        <dbReference type="EMBL" id="QKC78800.1"/>
    </source>
</evidence>
<dbReference type="AlphaFoldDB" id="A0A6M7US45"/>
<dbReference type="Proteomes" id="UP000503339">
    <property type="component" value="Chromosome"/>
</dbReference>
<gene>
    <name evidence="1" type="ORF">EB233_27595</name>
</gene>
<evidence type="ECO:0000313" key="2">
    <source>
        <dbReference type="Proteomes" id="UP000503339"/>
    </source>
</evidence>
<proteinExistence type="predicted"/>
<protein>
    <submittedName>
        <fullName evidence="1">Uncharacterized protein</fullName>
    </submittedName>
</protein>